<proteinExistence type="predicted"/>
<evidence type="ECO:0000313" key="2">
    <source>
        <dbReference type="EMBL" id="EGC04730.1"/>
    </source>
</evidence>
<feature type="transmembrane region" description="Helical" evidence="1">
    <location>
        <begin position="7"/>
        <end position="27"/>
    </location>
</feature>
<keyword evidence="1" id="KW-0812">Transmembrane</keyword>
<dbReference type="Proteomes" id="UP000004259">
    <property type="component" value="Unassembled WGS sequence"/>
</dbReference>
<gene>
    <name evidence="2" type="ORF">CUS_4940</name>
</gene>
<accession>E9S7L5</accession>
<keyword evidence="1" id="KW-1133">Transmembrane helix</keyword>
<dbReference type="OrthoDB" id="9865531at2"/>
<feature type="transmembrane region" description="Helical" evidence="1">
    <location>
        <begin position="121"/>
        <end position="143"/>
    </location>
</feature>
<evidence type="ECO:0000256" key="1">
    <source>
        <dbReference type="SAM" id="Phobius"/>
    </source>
</evidence>
<evidence type="ECO:0000313" key="3">
    <source>
        <dbReference type="Proteomes" id="UP000004259"/>
    </source>
</evidence>
<feature type="transmembrane region" description="Helical" evidence="1">
    <location>
        <begin position="163"/>
        <end position="186"/>
    </location>
</feature>
<dbReference type="RefSeq" id="WP_002846901.1">
    <property type="nucleotide sequence ID" value="NZ_ADKM02000012.1"/>
</dbReference>
<name>E9S7L5_RUMAL</name>
<feature type="transmembrane region" description="Helical" evidence="1">
    <location>
        <begin position="67"/>
        <end position="88"/>
    </location>
</feature>
<feature type="transmembrane region" description="Helical" evidence="1">
    <location>
        <begin position="33"/>
        <end position="55"/>
    </location>
</feature>
<dbReference type="AlphaFoldDB" id="E9S7L5"/>
<dbReference type="STRING" id="246199.CUS_4940"/>
<protein>
    <submittedName>
        <fullName evidence="2">Putative membrane protein</fullName>
    </submittedName>
</protein>
<feature type="transmembrane region" description="Helical" evidence="1">
    <location>
        <begin position="94"/>
        <end position="114"/>
    </location>
</feature>
<reference evidence="2 3" key="1">
    <citation type="submission" date="2011-02" db="EMBL/GenBank/DDBJ databases">
        <authorList>
            <person name="Nelson K.E."/>
            <person name="Sutton G."/>
            <person name="Torralba M."/>
            <person name="Durkin S."/>
            <person name="Harkins D."/>
            <person name="Montgomery R."/>
            <person name="Ziemer C."/>
            <person name="Klaassens E."/>
            <person name="Ocuiv P."/>
            <person name="Morrison M."/>
        </authorList>
    </citation>
    <scope>NUCLEOTIDE SEQUENCE [LARGE SCALE GENOMIC DNA]</scope>
    <source>
        <strain evidence="2 3">8</strain>
    </source>
</reference>
<organism evidence="2 3">
    <name type="scientific">Ruminococcus albus 8</name>
    <dbReference type="NCBI Taxonomy" id="246199"/>
    <lineage>
        <taxon>Bacteria</taxon>
        <taxon>Bacillati</taxon>
        <taxon>Bacillota</taxon>
        <taxon>Clostridia</taxon>
        <taxon>Eubacteriales</taxon>
        <taxon>Oscillospiraceae</taxon>
        <taxon>Ruminococcus</taxon>
    </lineage>
</organism>
<comment type="caution">
    <text evidence="2">The sequence shown here is derived from an EMBL/GenBank/DDBJ whole genome shotgun (WGS) entry which is preliminary data.</text>
</comment>
<keyword evidence="1" id="KW-0472">Membrane</keyword>
<dbReference type="EMBL" id="ADKM02000012">
    <property type="protein sequence ID" value="EGC04730.1"/>
    <property type="molecule type" value="Genomic_DNA"/>
</dbReference>
<sequence>MKRVLYINELLLCAVSIAFTSLHLYLFHEKWSAWEYIVAYLIYGASAALLTNFLISDLKSKDGRPSAKETVFGTVSALPLFFMAVLYFLPFGRINLWILLIFLATIIVLATIWFKGLSKYVLIGIFALLTLSLLGAYVMSVISRVPMGTGYSSEYRAAHSWEFFIAENGGAVQFNAIPTMIAFLLAGKFCDKMSRENV</sequence>
<keyword evidence="3" id="KW-1185">Reference proteome</keyword>